<accession>A0ACD0WMB5</accession>
<proteinExistence type="predicted"/>
<keyword evidence="1" id="KW-0418">Kinase</keyword>
<dbReference type="EMBL" id="CP038487">
    <property type="protein sequence ID" value="QFZ28445.1"/>
    <property type="molecule type" value="Genomic_DNA"/>
</dbReference>
<keyword evidence="2" id="KW-1185">Reference proteome</keyword>
<gene>
    <name evidence="1" type="ORF">EJF14_40486</name>
</gene>
<evidence type="ECO:0000313" key="1">
    <source>
        <dbReference type="EMBL" id="QFZ28445.1"/>
    </source>
</evidence>
<reference evidence="2" key="1">
    <citation type="journal article" date="2019" name="MBio">
        <title>Comparative genomics for the elucidation of multidrug resistance (MDR) in Candida lusitaniae.</title>
        <authorList>
            <person name="Kannan A."/>
            <person name="Asner S.A."/>
            <person name="Trachsel E."/>
            <person name="Kelly S."/>
            <person name="Parker J."/>
            <person name="Sanglard D."/>
        </authorList>
    </citation>
    <scope>NUCLEOTIDE SEQUENCE [LARGE SCALE GENOMIC DNA]</scope>
    <source>
        <strain evidence="2">P1</strain>
    </source>
</reference>
<name>A0ACD0WMB5_CLALS</name>
<evidence type="ECO:0000313" key="2">
    <source>
        <dbReference type="Proteomes" id="UP000326582"/>
    </source>
</evidence>
<keyword evidence="1" id="KW-0808">Transferase</keyword>
<sequence>MDSFETSTQFQQMLRALSPQQQNLLRAAHFALKHSENEDYLYFAIMDSLDDQKVELNMKSTIFQYIDVLIHESFHISQQTNSHYNYPYVHNLKTSLPKILLKVLPASSNPNLNNIFNSLCNISESLNVNCSEYKSRYKNIESLLSKEELESIDMDVRYPEINLDEIQIDATDPVIQAWEILLHRRKQSHYERIRLLKNKPYRDDEITESEMFSIRPSRVGDPSKKVNELMLSKKQILSRMEDDRETHKKSKETLWVVNRPSGKSALTEVEFANYYWNRSGNYSEKMKNDFFTAFDELNKIAAASYKDQQF</sequence>
<protein>
    <submittedName>
        <fullName evidence="1">CTD kinase subunit gamma</fullName>
    </submittedName>
</protein>
<dbReference type="Proteomes" id="UP000326582">
    <property type="component" value="Chromosome 4"/>
</dbReference>
<organism evidence="1 2">
    <name type="scientific">Clavispora lusitaniae</name>
    <name type="common">Candida lusitaniae</name>
    <dbReference type="NCBI Taxonomy" id="36911"/>
    <lineage>
        <taxon>Eukaryota</taxon>
        <taxon>Fungi</taxon>
        <taxon>Dikarya</taxon>
        <taxon>Ascomycota</taxon>
        <taxon>Saccharomycotina</taxon>
        <taxon>Pichiomycetes</taxon>
        <taxon>Metschnikowiaceae</taxon>
        <taxon>Clavispora</taxon>
    </lineage>
</organism>